<dbReference type="Pfam" id="PF00536">
    <property type="entry name" value="SAM_1"/>
    <property type="match status" value="1"/>
</dbReference>
<evidence type="ECO:0000256" key="6">
    <source>
        <dbReference type="ARBA" id="ARBA00022989"/>
    </source>
</evidence>
<dbReference type="GO" id="GO:0046513">
    <property type="term" value="P:ceramide biosynthetic process"/>
    <property type="evidence" value="ECO:0007669"/>
    <property type="project" value="TreeGrafter"/>
</dbReference>
<dbReference type="GO" id="GO:0005789">
    <property type="term" value="C:endoplasmic reticulum membrane"/>
    <property type="evidence" value="ECO:0007669"/>
    <property type="project" value="TreeGrafter"/>
</dbReference>
<dbReference type="GO" id="GO:0005886">
    <property type="term" value="C:plasma membrane"/>
    <property type="evidence" value="ECO:0007669"/>
    <property type="project" value="TreeGrafter"/>
</dbReference>
<sequence>MDDPTKWSCNEVSNWLKNNGFQKYCQLICVEHQIDGQGLLSLTENDLKQSPIEIRVLGDVKRLTHLIKSLKTKCVGKSNGTVLYNGVIPMPRQTTLQMVERINAPTDISDIECNEFDLNITQLSRNIDPEKGKAGLAVLYMIFGLLCTCYSIVVVQAKAPDQQKHPPLPDIFLNYFPQISWAHKVSEGAVLSLMVTWIIIAVLNKHRWILMRRTFCLLGTMYLLRCVCILITQLPVPETNVICDRKNYTDFLSRAGRTLEIFFGAGMKVSGLKTCGDYMFSGHTVSMTMFNFFITEYTPKKMCYVHILSWIGNLVGMFFILVGHGHYSIDVFVAFVFTSRLFCYYHTLANNINLMSRDSKRTKIWFPVFSYFESNSTGVIPLEFEWPFTSWTKLKNYLRGYEIVSSKDKS</sequence>
<evidence type="ECO:0000256" key="4">
    <source>
        <dbReference type="ARBA" id="ARBA00022692"/>
    </source>
</evidence>
<dbReference type="PROSITE" id="PS50105">
    <property type="entry name" value="SAM_DOMAIN"/>
    <property type="match status" value="1"/>
</dbReference>
<dbReference type="GO" id="GO:0000139">
    <property type="term" value="C:Golgi membrane"/>
    <property type="evidence" value="ECO:0007669"/>
    <property type="project" value="TreeGrafter"/>
</dbReference>
<dbReference type="Proteomes" id="UP000507470">
    <property type="component" value="Unassembled WGS sequence"/>
</dbReference>
<keyword evidence="5" id="KW-0746">Sphingolipid metabolism</keyword>
<keyword evidence="4 9" id="KW-0812">Transmembrane</keyword>
<evidence type="ECO:0000256" key="1">
    <source>
        <dbReference type="ARBA" id="ARBA00004141"/>
    </source>
</evidence>
<dbReference type="EMBL" id="CACVKT020008128">
    <property type="protein sequence ID" value="CAC5413152.1"/>
    <property type="molecule type" value="Genomic_DNA"/>
</dbReference>
<dbReference type="PANTHER" id="PTHR21290:SF27">
    <property type="entry name" value="PHOSPHATIDYLCHOLINE:CERAMIDE CHOLINEPHOSPHOTRANSFERASE 1"/>
    <property type="match status" value="1"/>
</dbReference>
<dbReference type="AlphaFoldDB" id="A0A6J8E0M2"/>
<keyword evidence="7" id="KW-0443">Lipid metabolism</keyword>
<feature type="transmembrane region" description="Helical" evidence="9">
    <location>
        <begin position="302"/>
        <end position="321"/>
    </location>
</feature>
<evidence type="ECO:0000256" key="5">
    <source>
        <dbReference type="ARBA" id="ARBA00022919"/>
    </source>
</evidence>
<evidence type="ECO:0000256" key="9">
    <source>
        <dbReference type="SAM" id="Phobius"/>
    </source>
</evidence>
<comment type="similarity">
    <text evidence="2">Belongs to the sphingomyelin synthase family.</text>
</comment>
<dbReference type="OrthoDB" id="6042726at2759"/>
<feature type="transmembrane region" description="Helical" evidence="9">
    <location>
        <begin position="327"/>
        <end position="347"/>
    </location>
</feature>
<keyword evidence="6 9" id="KW-1133">Transmembrane helix</keyword>
<name>A0A6J8E0M2_MYTCO</name>
<dbReference type="SMART" id="SM00454">
    <property type="entry name" value="SAM"/>
    <property type="match status" value="1"/>
</dbReference>
<evidence type="ECO:0000313" key="12">
    <source>
        <dbReference type="Proteomes" id="UP000507470"/>
    </source>
</evidence>
<dbReference type="GO" id="GO:0033188">
    <property type="term" value="F:sphingomyelin synthase activity"/>
    <property type="evidence" value="ECO:0007669"/>
    <property type="project" value="TreeGrafter"/>
</dbReference>
<dbReference type="PANTHER" id="PTHR21290">
    <property type="entry name" value="SPHINGOMYELIN SYNTHETASE"/>
    <property type="match status" value="1"/>
</dbReference>
<evidence type="ECO:0000256" key="7">
    <source>
        <dbReference type="ARBA" id="ARBA00023098"/>
    </source>
</evidence>
<dbReference type="InterPro" id="IPR013761">
    <property type="entry name" value="SAM/pointed_sf"/>
</dbReference>
<feature type="transmembrane region" description="Helical" evidence="9">
    <location>
        <begin position="185"/>
        <end position="203"/>
    </location>
</feature>
<protein>
    <submittedName>
        <fullName evidence="11">SAMD8</fullName>
    </submittedName>
</protein>
<evidence type="ECO:0000256" key="3">
    <source>
        <dbReference type="ARBA" id="ARBA00022679"/>
    </source>
</evidence>
<evidence type="ECO:0000256" key="8">
    <source>
        <dbReference type="ARBA" id="ARBA00023136"/>
    </source>
</evidence>
<gene>
    <name evidence="11" type="ORF">MCOR_46083</name>
</gene>
<comment type="subcellular location">
    <subcellularLocation>
        <location evidence="1">Membrane</location>
        <topology evidence="1">Multi-pass membrane protein</topology>
    </subcellularLocation>
</comment>
<feature type="domain" description="SAM" evidence="10">
    <location>
        <begin position="7"/>
        <end position="73"/>
    </location>
</feature>
<feature type="transmembrane region" description="Helical" evidence="9">
    <location>
        <begin position="134"/>
        <end position="157"/>
    </location>
</feature>
<dbReference type="SUPFAM" id="SSF47769">
    <property type="entry name" value="SAM/Pointed domain"/>
    <property type="match status" value="1"/>
</dbReference>
<organism evidence="11 12">
    <name type="scientific">Mytilus coruscus</name>
    <name type="common">Sea mussel</name>
    <dbReference type="NCBI Taxonomy" id="42192"/>
    <lineage>
        <taxon>Eukaryota</taxon>
        <taxon>Metazoa</taxon>
        <taxon>Spiralia</taxon>
        <taxon>Lophotrochozoa</taxon>
        <taxon>Mollusca</taxon>
        <taxon>Bivalvia</taxon>
        <taxon>Autobranchia</taxon>
        <taxon>Pteriomorphia</taxon>
        <taxon>Mytilida</taxon>
        <taxon>Mytiloidea</taxon>
        <taxon>Mytilidae</taxon>
        <taxon>Mytilinae</taxon>
        <taxon>Mytilus</taxon>
    </lineage>
</organism>
<evidence type="ECO:0000259" key="10">
    <source>
        <dbReference type="PROSITE" id="PS50105"/>
    </source>
</evidence>
<dbReference type="InterPro" id="IPR025749">
    <property type="entry name" value="Sphingomyelin_synth-like_dom"/>
</dbReference>
<keyword evidence="8 9" id="KW-0472">Membrane</keyword>
<dbReference type="FunFam" id="1.10.150.50:FF:000037">
    <property type="entry name" value="sphingomyelin synthase-related protein 1 isoform X1"/>
    <property type="match status" value="1"/>
</dbReference>
<dbReference type="InterPro" id="IPR045221">
    <property type="entry name" value="Sphingomyelin_synth-like"/>
</dbReference>
<accession>A0A6J8E0M2</accession>
<dbReference type="CDD" id="cd09515">
    <property type="entry name" value="SAM_SGMS1-like"/>
    <property type="match status" value="1"/>
</dbReference>
<dbReference type="Gene3D" id="1.10.150.50">
    <property type="entry name" value="Transcription Factor, Ets-1"/>
    <property type="match status" value="1"/>
</dbReference>
<evidence type="ECO:0000313" key="11">
    <source>
        <dbReference type="EMBL" id="CAC5413152.1"/>
    </source>
</evidence>
<dbReference type="Pfam" id="PF14360">
    <property type="entry name" value="PAP2_C"/>
    <property type="match status" value="1"/>
</dbReference>
<dbReference type="GO" id="GO:0047493">
    <property type="term" value="F:ceramide cholinephosphotransferase activity"/>
    <property type="evidence" value="ECO:0007669"/>
    <property type="project" value="TreeGrafter"/>
</dbReference>
<dbReference type="GO" id="GO:0006686">
    <property type="term" value="P:sphingomyelin biosynthetic process"/>
    <property type="evidence" value="ECO:0007669"/>
    <property type="project" value="TreeGrafter"/>
</dbReference>
<proteinExistence type="inferred from homology"/>
<dbReference type="InterPro" id="IPR001660">
    <property type="entry name" value="SAM"/>
</dbReference>
<reference evidence="11 12" key="1">
    <citation type="submission" date="2020-06" db="EMBL/GenBank/DDBJ databases">
        <authorList>
            <person name="Li R."/>
            <person name="Bekaert M."/>
        </authorList>
    </citation>
    <scope>NUCLEOTIDE SEQUENCE [LARGE SCALE GENOMIC DNA]</scope>
    <source>
        <strain evidence="12">wild</strain>
    </source>
</reference>
<evidence type="ECO:0000256" key="2">
    <source>
        <dbReference type="ARBA" id="ARBA00005441"/>
    </source>
</evidence>
<keyword evidence="12" id="KW-1185">Reference proteome</keyword>
<keyword evidence="3" id="KW-0808">Transferase</keyword>